<dbReference type="EMBL" id="LAZR01022481">
    <property type="protein sequence ID" value="KKL81715.1"/>
    <property type="molecule type" value="Genomic_DNA"/>
</dbReference>
<accession>A0A0F9HJ65</accession>
<protein>
    <submittedName>
        <fullName evidence="1">Uncharacterized protein</fullName>
    </submittedName>
</protein>
<gene>
    <name evidence="1" type="ORF">LCGC14_1991950</name>
</gene>
<organism evidence="1">
    <name type="scientific">marine sediment metagenome</name>
    <dbReference type="NCBI Taxonomy" id="412755"/>
    <lineage>
        <taxon>unclassified sequences</taxon>
        <taxon>metagenomes</taxon>
        <taxon>ecological metagenomes</taxon>
    </lineage>
</organism>
<comment type="caution">
    <text evidence="1">The sequence shown here is derived from an EMBL/GenBank/DDBJ whole genome shotgun (WGS) entry which is preliminary data.</text>
</comment>
<reference evidence="1" key="1">
    <citation type="journal article" date="2015" name="Nature">
        <title>Complex archaea that bridge the gap between prokaryotes and eukaryotes.</title>
        <authorList>
            <person name="Spang A."/>
            <person name="Saw J.H."/>
            <person name="Jorgensen S.L."/>
            <person name="Zaremba-Niedzwiedzka K."/>
            <person name="Martijn J."/>
            <person name="Lind A.E."/>
            <person name="van Eijk R."/>
            <person name="Schleper C."/>
            <person name="Guy L."/>
            <person name="Ettema T.J."/>
        </authorList>
    </citation>
    <scope>NUCLEOTIDE SEQUENCE</scope>
</reference>
<evidence type="ECO:0000313" key="1">
    <source>
        <dbReference type="EMBL" id="KKL81715.1"/>
    </source>
</evidence>
<name>A0A0F9HJ65_9ZZZZ</name>
<dbReference type="AlphaFoldDB" id="A0A0F9HJ65"/>
<proteinExistence type="predicted"/>
<sequence>MSTPVTIQNHELALEDISSISRLVSTVNLNLKGQAKPLVVTFDSVARAKAEYNRIEDLLFPL</sequence>